<dbReference type="STRING" id="796925.A0A137PE77"/>
<gene>
    <name evidence="2" type="ORF">CONCODRAFT_36034</name>
</gene>
<reference evidence="2 3" key="1">
    <citation type="journal article" date="2015" name="Genome Biol. Evol.">
        <title>Phylogenomic analyses indicate that early fungi evolved digesting cell walls of algal ancestors of land plants.</title>
        <authorList>
            <person name="Chang Y."/>
            <person name="Wang S."/>
            <person name="Sekimoto S."/>
            <person name="Aerts A.L."/>
            <person name="Choi C."/>
            <person name="Clum A."/>
            <person name="LaButti K.M."/>
            <person name="Lindquist E.A."/>
            <person name="Yee Ngan C."/>
            <person name="Ohm R.A."/>
            <person name="Salamov A.A."/>
            <person name="Grigoriev I.V."/>
            <person name="Spatafora J.W."/>
            <person name="Berbee M.L."/>
        </authorList>
    </citation>
    <scope>NUCLEOTIDE SEQUENCE [LARGE SCALE GENOMIC DNA]</scope>
    <source>
        <strain evidence="2 3">NRRL 28638</strain>
    </source>
</reference>
<dbReference type="PANTHER" id="PTHR31834">
    <property type="entry name" value="INITIATION-SPECIFIC ALPHA-1,6-MANNOSYLTRANSFERASE"/>
    <property type="match status" value="1"/>
</dbReference>
<dbReference type="PANTHER" id="PTHR31834:SF1">
    <property type="entry name" value="INITIATION-SPECIFIC ALPHA-1,6-MANNOSYLTRANSFERASE"/>
    <property type="match status" value="1"/>
</dbReference>
<evidence type="ECO:0000256" key="1">
    <source>
        <dbReference type="ARBA" id="ARBA00009003"/>
    </source>
</evidence>
<dbReference type="InterPro" id="IPR029044">
    <property type="entry name" value="Nucleotide-diphossugar_trans"/>
</dbReference>
<dbReference type="AlphaFoldDB" id="A0A137PE77"/>
<evidence type="ECO:0000313" key="3">
    <source>
        <dbReference type="Proteomes" id="UP000070444"/>
    </source>
</evidence>
<sequence length="200" mass="23049">MSNIDIERVKKLNKVLLFDIFRYMIVKEYGGIYADSDVELVKTKDIIRLMNLGCKFIGGVENDDRESETGLLQWEPHFGVNQWSFYSTQGHPVFKTVIENVISRLEEFLKTGKDKITDVDVLRITGPGVWGDSIKEYIEKKHGTNMYEDAPCGNLYKIGDVCIAPVKVFSPDKDSYCATSTDNQMQFIKHHYYGSWRQDK</sequence>
<name>A0A137PE77_CONC2</name>
<dbReference type="InterPro" id="IPR007577">
    <property type="entry name" value="GlycoTrfase_DXD_sugar-bd_CS"/>
</dbReference>
<dbReference type="GO" id="GO:0000009">
    <property type="term" value="F:alpha-1,6-mannosyltransferase activity"/>
    <property type="evidence" value="ECO:0007669"/>
    <property type="project" value="InterPro"/>
</dbReference>
<accession>A0A137PE77</accession>
<proteinExistence type="inferred from homology"/>
<dbReference type="Pfam" id="PF04488">
    <property type="entry name" value="Gly_transf_sug"/>
    <property type="match status" value="1"/>
</dbReference>
<dbReference type="GO" id="GO:0006487">
    <property type="term" value="P:protein N-linked glycosylation"/>
    <property type="evidence" value="ECO:0007669"/>
    <property type="project" value="TreeGrafter"/>
</dbReference>
<dbReference type="Gene3D" id="3.90.550.20">
    <property type="match status" value="1"/>
</dbReference>
<dbReference type="Proteomes" id="UP000070444">
    <property type="component" value="Unassembled WGS sequence"/>
</dbReference>
<dbReference type="SUPFAM" id="SSF53448">
    <property type="entry name" value="Nucleotide-diphospho-sugar transferases"/>
    <property type="match status" value="1"/>
</dbReference>
<comment type="similarity">
    <text evidence="1">Belongs to the glycosyltransferase 32 family.</text>
</comment>
<organism evidence="2 3">
    <name type="scientific">Conidiobolus coronatus (strain ATCC 28846 / CBS 209.66 / NRRL 28638)</name>
    <name type="common">Delacroixia coronata</name>
    <dbReference type="NCBI Taxonomy" id="796925"/>
    <lineage>
        <taxon>Eukaryota</taxon>
        <taxon>Fungi</taxon>
        <taxon>Fungi incertae sedis</taxon>
        <taxon>Zoopagomycota</taxon>
        <taxon>Entomophthoromycotina</taxon>
        <taxon>Entomophthoromycetes</taxon>
        <taxon>Entomophthorales</taxon>
        <taxon>Ancylistaceae</taxon>
        <taxon>Conidiobolus</taxon>
    </lineage>
</organism>
<protein>
    <submittedName>
        <fullName evidence="2">Glycosyltransferase family 32 protein</fullName>
    </submittedName>
</protein>
<dbReference type="EMBL" id="KQ964440">
    <property type="protein sequence ID" value="KXN73241.1"/>
    <property type="molecule type" value="Genomic_DNA"/>
</dbReference>
<keyword evidence="3" id="KW-1185">Reference proteome</keyword>
<dbReference type="OrthoDB" id="409543at2759"/>
<dbReference type="GO" id="GO:0000136">
    <property type="term" value="C:mannan polymerase complex"/>
    <property type="evidence" value="ECO:0007669"/>
    <property type="project" value="TreeGrafter"/>
</dbReference>
<keyword evidence="2" id="KW-0808">Transferase</keyword>
<evidence type="ECO:0000313" key="2">
    <source>
        <dbReference type="EMBL" id="KXN73241.1"/>
    </source>
</evidence>
<dbReference type="InterPro" id="IPR039367">
    <property type="entry name" value="Och1-like"/>
</dbReference>